<proteinExistence type="predicted"/>
<comment type="caution">
    <text evidence="2">The sequence shown here is derived from an EMBL/GenBank/DDBJ whole genome shotgun (WGS) entry which is preliminary data.</text>
</comment>
<protein>
    <recommendedName>
        <fullName evidence="1">Integrase catalytic domain-containing protein</fullName>
    </recommendedName>
</protein>
<dbReference type="InterPro" id="IPR012337">
    <property type="entry name" value="RNaseH-like_sf"/>
</dbReference>
<evidence type="ECO:0000259" key="1">
    <source>
        <dbReference type="PROSITE" id="PS50994"/>
    </source>
</evidence>
<accession>A0AAE0GC54</accession>
<sequence length="262" mass="28992">MPPPSRPSWAQEIDSWLAAVDTLVEAEEAPEAAEVAVEDAVQQATLAFKSRLPPQTQIMEVVPTHDDQGAPVQLFESPADGSLHDLPWDAPDQQTDAKFVKVLKAEYTRSGPLQVLRDRVLEAPHGCTRDFKLVGGVLWRTCAGRYQLVLGEDSPLREDAFWQQLMRLMGVKVARTTPYKPRSDGQAEGTNRVVEDTLRSFVDANAADWDLYATNVEFAINDSRCESTGFTPFELCCGVSPLSQLDMFLEAAKLDARRRTGG</sequence>
<feature type="domain" description="Integrase catalytic" evidence="1">
    <location>
        <begin position="74"/>
        <end position="240"/>
    </location>
</feature>
<evidence type="ECO:0000313" key="2">
    <source>
        <dbReference type="EMBL" id="KAK3275292.1"/>
    </source>
</evidence>
<reference evidence="2 3" key="1">
    <citation type="journal article" date="2015" name="Genome Biol. Evol.">
        <title>Comparative Genomics of a Bacterivorous Green Alga Reveals Evolutionary Causalities and Consequences of Phago-Mixotrophic Mode of Nutrition.</title>
        <authorList>
            <person name="Burns J.A."/>
            <person name="Paasch A."/>
            <person name="Narechania A."/>
            <person name="Kim E."/>
        </authorList>
    </citation>
    <scope>NUCLEOTIDE SEQUENCE [LARGE SCALE GENOMIC DNA]</scope>
    <source>
        <strain evidence="2 3">PLY_AMNH</strain>
    </source>
</reference>
<organism evidence="2 3">
    <name type="scientific">Cymbomonas tetramitiformis</name>
    <dbReference type="NCBI Taxonomy" id="36881"/>
    <lineage>
        <taxon>Eukaryota</taxon>
        <taxon>Viridiplantae</taxon>
        <taxon>Chlorophyta</taxon>
        <taxon>Pyramimonadophyceae</taxon>
        <taxon>Pyramimonadales</taxon>
        <taxon>Pyramimonadaceae</taxon>
        <taxon>Cymbomonas</taxon>
    </lineage>
</organism>
<dbReference type="EMBL" id="LGRX02007311">
    <property type="protein sequence ID" value="KAK3275292.1"/>
    <property type="molecule type" value="Genomic_DNA"/>
</dbReference>
<dbReference type="GO" id="GO:0003676">
    <property type="term" value="F:nucleic acid binding"/>
    <property type="evidence" value="ECO:0007669"/>
    <property type="project" value="InterPro"/>
</dbReference>
<dbReference type="AlphaFoldDB" id="A0AAE0GC54"/>
<dbReference type="InterPro" id="IPR036397">
    <property type="entry name" value="RNaseH_sf"/>
</dbReference>
<dbReference type="InterPro" id="IPR001584">
    <property type="entry name" value="Integrase_cat-core"/>
</dbReference>
<dbReference type="GO" id="GO:0015074">
    <property type="term" value="P:DNA integration"/>
    <property type="evidence" value="ECO:0007669"/>
    <property type="project" value="InterPro"/>
</dbReference>
<dbReference type="SUPFAM" id="SSF53098">
    <property type="entry name" value="Ribonuclease H-like"/>
    <property type="match status" value="1"/>
</dbReference>
<dbReference type="Gene3D" id="3.30.420.10">
    <property type="entry name" value="Ribonuclease H-like superfamily/Ribonuclease H"/>
    <property type="match status" value="1"/>
</dbReference>
<dbReference type="PANTHER" id="PTHR37984">
    <property type="entry name" value="PROTEIN CBG26694"/>
    <property type="match status" value="1"/>
</dbReference>
<dbReference type="InterPro" id="IPR050951">
    <property type="entry name" value="Retrovirus_Pol_polyprotein"/>
</dbReference>
<name>A0AAE0GC54_9CHLO</name>
<dbReference type="PROSITE" id="PS50994">
    <property type="entry name" value="INTEGRASE"/>
    <property type="match status" value="1"/>
</dbReference>
<keyword evidence="3" id="KW-1185">Reference proteome</keyword>
<gene>
    <name evidence="2" type="ORF">CYMTET_16569</name>
</gene>
<dbReference type="PANTHER" id="PTHR37984:SF15">
    <property type="entry name" value="INTEGRASE CATALYTIC DOMAIN-CONTAINING PROTEIN"/>
    <property type="match status" value="1"/>
</dbReference>
<evidence type="ECO:0000313" key="3">
    <source>
        <dbReference type="Proteomes" id="UP001190700"/>
    </source>
</evidence>
<dbReference type="Proteomes" id="UP001190700">
    <property type="component" value="Unassembled WGS sequence"/>
</dbReference>